<dbReference type="GO" id="GO:0032299">
    <property type="term" value="C:ribonuclease H2 complex"/>
    <property type="evidence" value="ECO:0007669"/>
    <property type="project" value="TreeGrafter"/>
</dbReference>
<evidence type="ECO:0000313" key="18">
    <source>
        <dbReference type="Proteomes" id="UP000646946"/>
    </source>
</evidence>
<dbReference type="InterPro" id="IPR024567">
    <property type="entry name" value="RNase_HII/HIII_dom"/>
</dbReference>
<comment type="cofactor">
    <cofactor evidence="2">
        <name>Mg(2+)</name>
        <dbReference type="ChEBI" id="CHEBI:18420"/>
    </cofactor>
</comment>
<feature type="domain" description="RNase H type-2" evidence="16">
    <location>
        <begin position="1"/>
        <end position="213"/>
    </location>
</feature>
<name>A0A832UVC2_9ARCH</name>
<accession>A0A832UVC2</accession>
<evidence type="ECO:0000256" key="9">
    <source>
        <dbReference type="ARBA" id="ARBA00022722"/>
    </source>
</evidence>
<dbReference type="CDD" id="cd07180">
    <property type="entry name" value="RNase_HII_archaea_like"/>
    <property type="match status" value="1"/>
</dbReference>
<feature type="binding site" evidence="13 14">
    <location>
        <position position="106"/>
    </location>
    <ligand>
        <name>a divalent metal cation</name>
        <dbReference type="ChEBI" id="CHEBI:60240"/>
    </ligand>
</feature>
<dbReference type="SUPFAM" id="SSF53098">
    <property type="entry name" value="Ribonuclease H-like"/>
    <property type="match status" value="1"/>
</dbReference>
<feature type="binding site" evidence="13 14">
    <location>
        <position position="7"/>
    </location>
    <ligand>
        <name>a divalent metal cation</name>
        <dbReference type="ChEBI" id="CHEBI:60240"/>
    </ligand>
</feature>
<evidence type="ECO:0000256" key="11">
    <source>
        <dbReference type="ARBA" id="ARBA00022759"/>
    </source>
</evidence>
<evidence type="ECO:0000256" key="6">
    <source>
        <dbReference type="ARBA" id="ARBA00012180"/>
    </source>
</evidence>
<keyword evidence="12 13" id="KW-0378">Hydrolase</keyword>
<evidence type="ECO:0000256" key="2">
    <source>
        <dbReference type="ARBA" id="ARBA00001946"/>
    </source>
</evidence>
<dbReference type="GO" id="GO:0043137">
    <property type="term" value="P:DNA replication, removal of RNA primer"/>
    <property type="evidence" value="ECO:0007669"/>
    <property type="project" value="TreeGrafter"/>
</dbReference>
<dbReference type="InterPro" id="IPR012337">
    <property type="entry name" value="RNaseH-like_sf"/>
</dbReference>
<evidence type="ECO:0000256" key="4">
    <source>
        <dbReference type="ARBA" id="ARBA00004496"/>
    </source>
</evidence>
<reference evidence="17 18" key="1">
    <citation type="journal article" name="Nat. Commun.">
        <title>Undinarchaeota illuminate DPANN phylogeny and the impact of gene transfer on archaeal evolution.</title>
        <authorList>
            <person name="Dombrowski N."/>
            <person name="Williams T.A."/>
            <person name="Sun J."/>
            <person name="Woodcroft B.J."/>
            <person name="Lee J.H."/>
            <person name="Minh B.Q."/>
            <person name="Rinke C."/>
            <person name="Spang A."/>
        </authorList>
    </citation>
    <scope>NUCLEOTIDE SEQUENCE [LARGE SCALE GENOMIC DNA]</scope>
    <source>
        <strain evidence="17">MAG_bin1129</strain>
    </source>
</reference>
<dbReference type="InterPro" id="IPR001352">
    <property type="entry name" value="RNase_HII/HIII"/>
</dbReference>
<dbReference type="PANTHER" id="PTHR10954:SF23">
    <property type="entry name" value="RIBONUCLEASE"/>
    <property type="match status" value="1"/>
</dbReference>
<dbReference type="Proteomes" id="UP000646946">
    <property type="component" value="Unassembled WGS sequence"/>
</dbReference>
<dbReference type="GO" id="GO:0004523">
    <property type="term" value="F:RNA-DNA hybrid ribonuclease activity"/>
    <property type="evidence" value="ECO:0007669"/>
    <property type="project" value="UniProtKB-UniRule"/>
</dbReference>
<dbReference type="InterPro" id="IPR004649">
    <property type="entry name" value="RNase_H2_suA"/>
</dbReference>
<comment type="cofactor">
    <cofactor evidence="13 14">
        <name>Mn(2+)</name>
        <dbReference type="ChEBI" id="CHEBI:29035"/>
    </cofactor>
    <cofactor evidence="13 14">
        <name>Mg(2+)</name>
        <dbReference type="ChEBI" id="CHEBI:18420"/>
    </cofactor>
    <text evidence="13 14">Manganese or magnesium. Binds 1 divalent metal ion per monomer in the absence of substrate. May bind a second metal ion after substrate binding.</text>
</comment>
<protein>
    <recommendedName>
        <fullName evidence="7 13">Ribonuclease HII</fullName>
        <shortName evidence="13">RNase HII</shortName>
        <ecNumber evidence="6 13">3.1.26.4</ecNumber>
    </recommendedName>
</protein>
<evidence type="ECO:0000256" key="15">
    <source>
        <dbReference type="RuleBase" id="RU003515"/>
    </source>
</evidence>
<keyword evidence="13" id="KW-0464">Manganese</keyword>
<evidence type="ECO:0000256" key="5">
    <source>
        <dbReference type="ARBA" id="ARBA00007383"/>
    </source>
</evidence>
<evidence type="ECO:0000256" key="10">
    <source>
        <dbReference type="ARBA" id="ARBA00022723"/>
    </source>
</evidence>
<evidence type="ECO:0000259" key="16">
    <source>
        <dbReference type="PROSITE" id="PS51975"/>
    </source>
</evidence>
<proteinExistence type="inferred from homology"/>
<dbReference type="Gene3D" id="1.10.10.460">
    <property type="entry name" value="Ribonuclease hii. Domain 2"/>
    <property type="match status" value="1"/>
</dbReference>
<evidence type="ECO:0000313" key="17">
    <source>
        <dbReference type="EMBL" id="HIK00385.1"/>
    </source>
</evidence>
<dbReference type="EMBL" id="DVAB01000023">
    <property type="protein sequence ID" value="HIK00385.1"/>
    <property type="molecule type" value="Genomic_DNA"/>
</dbReference>
<comment type="subcellular location">
    <subcellularLocation>
        <location evidence="4 13">Cytoplasm</location>
    </subcellularLocation>
</comment>
<evidence type="ECO:0000256" key="7">
    <source>
        <dbReference type="ARBA" id="ARBA00019179"/>
    </source>
</evidence>
<evidence type="ECO:0000256" key="14">
    <source>
        <dbReference type="PROSITE-ProRule" id="PRU01319"/>
    </source>
</evidence>
<evidence type="ECO:0000256" key="8">
    <source>
        <dbReference type="ARBA" id="ARBA00022490"/>
    </source>
</evidence>
<comment type="similarity">
    <text evidence="5 13 15">Belongs to the RNase HII family.</text>
</comment>
<sequence length="222" mass="25020">MKILGIDEAGRGAVIGPLVICGALIDENKLSELVKLKVKDSKLLTENQRDILAPQIRIVLHAYEIVKISPKEIDSQRNSGISLNDIEAEKMAHLINEYKPDIVYVDAIDSDLKTFRARMNKFLRFTPKKSIFEHKADVKYPIVSAASILAKVERDEDVKALELNYGTIGSGYPSDPITVSFLKDWLEEHGKLPVEIIRETWSTAEAFKTKGKQKSLQDWLSK</sequence>
<evidence type="ECO:0000256" key="1">
    <source>
        <dbReference type="ARBA" id="ARBA00000077"/>
    </source>
</evidence>
<dbReference type="GO" id="GO:0006298">
    <property type="term" value="P:mismatch repair"/>
    <property type="evidence" value="ECO:0007669"/>
    <property type="project" value="TreeGrafter"/>
</dbReference>
<dbReference type="Gene3D" id="3.30.420.10">
    <property type="entry name" value="Ribonuclease H-like superfamily/Ribonuclease H"/>
    <property type="match status" value="1"/>
</dbReference>
<dbReference type="GO" id="GO:0005737">
    <property type="term" value="C:cytoplasm"/>
    <property type="evidence" value="ECO:0007669"/>
    <property type="project" value="UniProtKB-SubCell"/>
</dbReference>
<dbReference type="GO" id="GO:0003723">
    <property type="term" value="F:RNA binding"/>
    <property type="evidence" value="ECO:0007669"/>
    <property type="project" value="UniProtKB-UniRule"/>
</dbReference>
<dbReference type="HAMAP" id="MF_00052_A">
    <property type="entry name" value="RNase_HII_A"/>
    <property type="match status" value="1"/>
</dbReference>
<comment type="catalytic activity">
    <reaction evidence="1 13 14 15">
        <text>Endonucleolytic cleavage to 5'-phosphomonoester.</text>
        <dbReference type="EC" id="3.1.26.4"/>
    </reaction>
</comment>
<keyword evidence="10 13" id="KW-0479">Metal-binding</keyword>
<gene>
    <name evidence="13" type="primary">rnhB</name>
    <name evidence="17" type="ORF">H1016_02480</name>
</gene>
<dbReference type="NCBIfam" id="TIGR00729">
    <property type="entry name" value="ribonuclease HII"/>
    <property type="match status" value="1"/>
</dbReference>
<dbReference type="PROSITE" id="PS51975">
    <property type="entry name" value="RNASE_H_2"/>
    <property type="match status" value="1"/>
</dbReference>
<evidence type="ECO:0000256" key="12">
    <source>
        <dbReference type="ARBA" id="ARBA00022801"/>
    </source>
</evidence>
<evidence type="ECO:0000256" key="3">
    <source>
        <dbReference type="ARBA" id="ARBA00004065"/>
    </source>
</evidence>
<dbReference type="PANTHER" id="PTHR10954">
    <property type="entry name" value="RIBONUCLEASE H2 SUBUNIT A"/>
    <property type="match status" value="1"/>
</dbReference>
<keyword evidence="9 13" id="KW-0540">Nuclease</keyword>
<organism evidence="17 18">
    <name type="scientific">Candidatus Naiadarchaeum limnaeum</name>
    <dbReference type="NCBI Taxonomy" id="2756139"/>
    <lineage>
        <taxon>Archaea</taxon>
        <taxon>Candidatus Undinarchaeota</taxon>
        <taxon>Candidatus Undinarchaeia</taxon>
        <taxon>Candidatus Naiadarchaeales</taxon>
        <taxon>Candidatus Naiadarchaeaceae</taxon>
        <taxon>Candidatus Naiadarchaeum</taxon>
    </lineage>
</organism>
<dbReference type="GO" id="GO:0030145">
    <property type="term" value="F:manganese ion binding"/>
    <property type="evidence" value="ECO:0007669"/>
    <property type="project" value="UniProtKB-UniRule"/>
</dbReference>
<keyword evidence="11 13" id="KW-0255">Endonuclease</keyword>
<dbReference type="InterPro" id="IPR023160">
    <property type="entry name" value="RNase_HII_hlx-loop-hlx_cap_dom"/>
</dbReference>
<feature type="binding site" evidence="13 14">
    <location>
        <position position="8"/>
    </location>
    <ligand>
        <name>a divalent metal cation</name>
        <dbReference type="ChEBI" id="CHEBI:60240"/>
    </ligand>
</feature>
<dbReference type="AlphaFoldDB" id="A0A832UVC2"/>
<dbReference type="InterPro" id="IPR036397">
    <property type="entry name" value="RNaseH_sf"/>
</dbReference>
<dbReference type="Pfam" id="PF01351">
    <property type="entry name" value="RNase_HII"/>
    <property type="match status" value="1"/>
</dbReference>
<evidence type="ECO:0000256" key="13">
    <source>
        <dbReference type="HAMAP-Rule" id="MF_00052"/>
    </source>
</evidence>
<keyword evidence="18" id="KW-1185">Reference proteome</keyword>
<dbReference type="EC" id="3.1.26.4" evidence="6 13"/>
<comment type="caution">
    <text evidence="17">The sequence shown here is derived from an EMBL/GenBank/DDBJ whole genome shotgun (WGS) entry which is preliminary data.</text>
</comment>
<dbReference type="InterPro" id="IPR020787">
    <property type="entry name" value="RNase_HII_arc"/>
</dbReference>
<comment type="function">
    <text evidence="3 13 15">Endonuclease that specifically degrades the RNA of RNA-DNA hybrids.</text>
</comment>
<keyword evidence="8 13" id="KW-0963">Cytoplasm</keyword>